<dbReference type="SUPFAM" id="SSF55785">
    <property type="entry name" value="PYP-like sensor domain (PAS domain)"/>
    <property type="match status" value="2"/>
</dbReference>
<dbReference type="Gene3D" id="2.10.70.100">
    <property type="match status" value="1"/>
</dbReference>
<keyword evidence="10" id="KW-0547">Nucleotide-binding</keyword>
<evidence type="ECO:0000256" key="10">
    <source>
        <dbReference type="ARBA" id="ARBA00022741"/>
    </source>
</evidence>
<dbReference type="Gene3D" id="3.30.450.40">
    <property type="match status" value="1"/>
</dbReference>
<dbReference type="Pfam" id="PF02518">
    <property type="entry name" value="HATPase_c"/>
    <property type="match status" value="1"/>
</dbReference>
<comment type="caution">
    <text evidence="18">The sequence shown here is derived from an EMBL/GenBank/DDBJ whole genome shotgun (WGS) entry which is preliminary data.</text>
</comment>
<dbReference type="GO" id="GO:0005886">
    <property type="term" value="C:plasma membrane"/>
    <property type="evidence" value="ECO:0007669"/>
    <property type="project" value="UniProtKB-SubCell"/>
</dbReference>
<dbReference type="InterPro" id="IPR036890">
    <property type="entry name" value="HATPase_C_sf"/>
</dbReference>
<dbReference type="SMART" id="SM00388">
    <property type="entry name" value="HisKA"/>
    <property type="match status" value="1"/>
</dbReference>
<evidence type="ECO:0000256" key="5">
    <source>
        <dbReference type="ARBA" id="ARBA00022519"/>
    </source>
</evidence>
<dbReference type="SUPFAM" id="SSF55874">
    <property type="entry name" value="ATPase domain of HSP90 chaperone/DNA topoisomerase II/histidine kinase"/>
    <property type="match status" value="1"/>
</dbReference>
<dbReference type="PROSITE" id="PS50112">
    <property type="entry name" value="PAS"/>
    <property type="match status" value="2"/>
</dbReference>
<evidence type="ECO:0000256" key="6">
    <source>
        <dbReference type="ARBA" id="ARBA00022553"/>
    </source>
</evidence>
<dbReference type="InterPro" id="IPR001610">
    <property type="entry name" value="PAC"/>
</dbReference>
<dbReference type="InterPro" id="IPR005467">
    <property type="entry name" value="His_kinase_dom"/>
</dbReference>
<keyword evidence="13" id="KW-0902">Two-component regulatory system</keyword>
<feature type="domain" description="Histidine kinase" evidence="15">
    <location>
        <begin position="422"/>
        <end position="637"/>
    </location>
</feature>
<keyword evidence="4" id="KW-1003">Cell membrane</keyword>
<evidence type="ECO:0000256" key="8">
    <source>
        <dbReference type="ARBA" id="ARBA00022692"/>
    </source>
</evidence>
<evidence type="ECO:0000259" key="16">
    <source>
        <dbReference type="PROSITE" id="PS50112"/>
    </source>
</evidence>
<feature type="domain" description="PAC" evidence="17">
    <location>
        <begin position="47"/>
        <end position="101"/>
    </location>
</feature>
<feature type="non-terminal residue" evidence="18">
    <location>
        <position position="1"/>
    </location>
</feature>
<keyword evidence="14" id="KW-0472">Membrane</keyword>
<keyword evidence="5" id="KW-0997">Cell inner membrane</keyword>
<dbReference type="InterPro" id="IPR000014">
    <property type="entry name" value="PAS"/>
</dbReference>
<feature type="domain" description="PAS" evidence="16">
    <location>
        <begin position="1"/>
        <end position="22"/>
    </location>
</feature>
<dbReference type="InterPro" id="IPR050736">
    <property type="entry name" value="Sensor_HK_Regulatory"/>
</dbReference>
<dbReference type="Pfam" id="PF08447">
    <property type="entry name" value="PAS_3"/>
    <property type="match status" value="2"/>
</dbReference>
<evidence type="ECO:0000256" key="1">
    <source>
        <dbReference type="ARBA" id="ARBA00000085"/>
    </source>
</evidence>
<comment type="catalytic activity">
    <reaction evidence="1">
        <text>ATP + protein L-histidine = ADP + protein N-phospho-L-histidine.</text>
        <dbReference type="EC" id="2.7.13.3"/>
    </reaction>
</comment>
<dbReference type="FunFam" id="2.10.70.100:FF:000001">
    <property type="entry name" value="Sensory transduction histidine kinase"/>
    <property type="match status" value="1"/>
</dbReference>
<dbReference type="PANTHER" id="PTHR43711">
    <property type="entry name" value="TWO-COMPONENT HISTIDINE KINASE"/>
    <property type="match status" value="1"/>
</dbReference>
<dbReference type="InterPro" id="IPR003594">
    <property type="entry name" value="HATPase_dom"/>
</dbReference>
<gene>
    <name evidence="18" type="ORF">LCGC14_1847770</name>
</gene>
<dbReference type="GO" id="GO:0000155">
    <property type="term" value="F:phosphorelay sensor kinase activity"/>
    <property type="evidence" value="ECO:0007669"/>
    <property type="project" value="InterPro"/>
</dbReference>
<evidence type="ECO:0000256" key="9">
    <source>
        <dbReference type="ARBA" id="ARBA00022737"/>
    </source>
</evidence>
<keyword evidence="11" id="KW-0418">Kinase</keyword>
<dbReference type="SMART" id="SM00387">
    <property type="entry name" value="HATPase_c"/>
    <property type="match status" value="1"/>
</dbReference>
<keyword evidence="12" id="KW-1133">Transmembrane helix</keyword>
<name>A0A0F9GBD9_9ZZZZ</name>
<keyword evidence="7" id="KW-0808">Transferase</keyword>
<evidence type="ECO:0000256" key="11">
    <source>
        <dbReference type="ARBA" id="ARBA00022777"/>
    </source>
</evidence>
<feature type="domain" description="PAS" evidence="16">
    <location>
        <begin position="277"/>
        <end position="349"/>
    </location>
</feature>
<dbReference type="InterPro" id="IPR004358">
    <property type="entry name" value="Sig_transdc_His_kin-like_C"/>
</dbReference>
<proteinExistence type="predicted"/>
<evidence type="ECO:0000256" key="3">
    <source>
        <dbReference type="ARBA" id="ARBA00012438"/>
    </source>
</evidence>
<dbReference type="PANTHER" id="PTHR43711:SF1">
    <property type="entry name" value="HISTIDINE KINASE 1"/>
    <property type="match status" value="1"/>
</dbReference>
<dbReference type="SMART" id="SM00086">
    <property type="entry name" value="PAC"/>
    <property type="match status" value="2"/>
</dbReference>
<dbReference type="SUPFAM" id="SSF47384">
    <property type="entry name" value="Homodimeric domain of signal transducing histidine kinase"/>
    <property type="match status" value="1"/>
</dbReference>
<dbReference type="InterPro" id="IPR036097">
    <property type="entry name" value="HisK_dim/P_sf"/>
</dbReference>
<keyword evidence="8" id="KW-0812">Transmembrane</keyword>
<dbReference type="EC" id="2.7.13.3" evidence="3"/>
<organism evidence="18">
    <name type="scientific">marine sediment metagenome</name>
    <dbReference type="NCBI Taxonomy" id="412755"/>
    <lineage>
        <taxon>unclassified sequences</taxon>
        <taxon>metagenomes</taxon>
        <taxon>ecological metagenomes</taxon>
    </lineage>
</organism>
<keyword evidence="6" id="KW-0597">Phosphoprotein</keyword>
<evidence type="ECO:0000256" key="14">
    <source>
        <dbReference type="ARBA" id="ARBA00023136"/>
    </source>
</evidence>
<evidence type="ECO:0000256" key="7">
    <source>
        <dbReference type="ARBA" id="ARBA00022679"/>
    </source>
</evidence>
<protein>
    <recommendedName>
        <fullName evidence="3">histidine kinase</fullName>
        <ecNumber evidence="3">2.7.13.3</ecNumber>
    </recommendedName>
</protein>
<dbReference type="Gene3D" id="3.30.565.10">
    <property type="entry name" value="Histidine kinase-like ATPase, C-terminal domain"/>
    <property type="match status" value="1"/>
</dbReference>
<dbReference type="NCBIfam" id="TIGR00229">
    <property type="entry name" value="sensory_box"/>
    <property type="match status" value="2"/>
</dbReference>
<accession>A0A0F9GBD9</accession>
<dbReference type="PROSITE" id="PS50109">
    <property type="entry name" value="HIS_KIN"/>
    <property type="match status" value="1"/>
</dbReference>
<dbReference type="InterPro" id="IPR000700">
    <property type="entry name" value="PAS-assoc_C"/>
</dbReference>
<dbReference type="EMBL" id="LAZR01018518">
    <property type="protein sequence ID" value="KKL96108.1"/>
    <property type="molecule type" value="Genomic_DNA"/>
</dbReference>
<dbReference type="SUPFAM" id="SSF55781">
    <property type="entry name" value="GAF domain-like"/>
    <property type="match status" value="1"/>
</dbReference>
<evidence type="ECO:0000259" key="17">
    <source>
        <dbReference type="PROSITE" id="PS50113"/>
    </source>
</evidence>
<reference evidence="18" key="1">
    <citation type="journal article" date="2015" name="Nature">
        <title>Complex archaea that bridge the gap between prokaryotes and eukaryotes.</title>
        <authorList>
            <person name="Spang A."/>
            <person name="Saw J.H."/>
            <person name="Jorgensen S.L."/>
            <person name="Zaremba-Niedzwiedzka K."/>
            <person name="Martijn J."/>
            <person name="Lind A.E."/>
            <person name="van Eijk R."/>
            <person name="Schleper C."/>
            <person name="Guy L."/>
            <person name="Ettema T.J."/>
        </authorList>
    </citation>
    <scope>NUCLEOTIDE SEQUENCE</scope>
</reference>
<evidence type="ECO:0000256" key="12">
    <source>
        <dbReference type="ARBA" id="ARBA00022989"/>
    </source>
</evidence>
<evidence type="ECO:0000256" key="13">
    <source>
        <dbReference type="ARBA" id="ARBA00023012"/>
    </source>
</evidence>
<feature type="domain" description="PAC" evidence="17">
    <location>
        <begin position="352"/>
        <end position="404"/>
    </location>
</feature>
<dbReference type="Gene3D" id="3.30.450.20">
    <property type="entry name" value="PAS domain"/>
    <property type="match status" value="2"/>
</dbReference>
<evidence type="ECO:0000313" key="18">
    <source>
        <dbReference type="EMBL" id="KKL96108.1"/>
    </source>
</evidence>
<dbReference type="Gene3D" id="1.10.287.130">
    <property type="match status" value="1"/>
</dbReference>
<dbReference type="GO" id="GO:0000166">
    <property type="term" value="F:nucleotide binding"/>
    <property type="evidence" value="ECO:0007669"/>
    <property type="project" value="UniProtKB-KW"/>
</dbReference>
<dbReference type="InterPro" id="IPR035965">
    <property type="entry name" value="PAS-like_dom_sf"/>
</dbReference>
<dbReference type="CDD" id="cd00075">
    <property type="entry name" value="HATPase"/>
    <property type="match status" value="1"/>
</dbReference>
<evidence type="ECO:0000256" key="4">
    <source>
        <dbReference type="ARBA" id="ARBA00022475"/>
    </source>
</evidence>
<dbReference type="PROSITE" id="PS50113">
    <property type="entry name" value="PAC"/>
    <property type="match status" value="2"/>
</dbReference>
<dbReference type="InterPro" id="IPR029016">
    <property type="entry name" value="GAF-like_dom_sf"/>
</dbReference>
<dbReference type="PRINTS" id="PR00344">
    <property type="entry name" value="BCTRLSENSOR"/>
</dbReference>
<dbReference type="CDD" id="cd00130">
    <property type="entry name" value="PAS"/>
    <property type="match status" value="2"/>
</dbReference>
<dbReference type="InterPro" id="IPR013655">
    <property type="entry name" value="PAS_fold_3"/>
</dbReference>
<comment type="subcellular location">
    <subcellularLocation>
        <location evidence="2">Cell inner membrane</location>
        <topology evidence="2">Multi-pass membrane protein</topology>
    </subcellularLocation>
</comment>
<dbReference type="Pfam" id="PF00512">
    <property type="entry name" value="HisKA"/>
    <property type="match status" value="1"/>
</dbReference>
<dbReference type="AlphaFoldDB" id="A0A0F9GBD9"/>
<dbReference type="CDD" id="cd00082">
    <property type="entry name" value="HisKA"/>
    <property type="match status" value="1"/>
</dbReference>
<sequence>TQVNDKFCEITGFSRDELIGETHSFIKADTHSHAFYQELWATISTGKTWAGPICNKRKDGSLYWSEATITPHTNGNGKPYQFTSIRTEITKAKVVEHNLLHQTKLLHLLNEATAVLLSTQPHELHQSIGVILGRVGEQLHSRGICLWAFDEESMNIQLDFEWWAPSTSTVYSESKKNLFSDFFAKEIIPDGVSIADYLQQVQLQINPEDVSIDGQQRPSTLFFPLQTHGKTTHVIQLEQPVNNPDDSVNEVNILMILADTLSSAISRNRSEQLLSENKERLSRSQQYANIGTWDLDLKTNQLYASECVAPMFGHDPGESNTSFEKVLTAFHPADYEKVIGAMNKSIRDDTLYDVEHRVVWPDGTVRWLHEKGAVTRDSEGNPLHMLGVIQDINDRKHAESILIKTREEAERANRAKSDFLSRMSHELRTPMNAILGFGKLMDMDPTLSAENKDNTHEILNAGHHLLKLINDVLDLAKVEAGHIELTLEPLEILPLIKESLAMVGSTSHDQNINLSHSELQDIVISADKTRLKQVMINLLTNAIKYNKPGGSVHITAIHKGDDRVRILVEDSGRGISKEKLEELFVPFNRLGADATEIEGTGIGLTITKHLVEMMGGSIGVEDNPKGGRVSIRAARLCREAGFDEWSHNKLHELGVEDNSPLTDGVRLIYYHCVIKSIGISTYFTYEGGADMHRNVICISDMPPDLHEWVKAEAKRRREATGKRYSEALIFQEAVELLKTQLDNNHSPEEVGHAD</sequence>
<keyword evidence="9" id="KW-0677">Repeat</keyword>
<evidence type="ECO:0000256" key="2">
    <source>
        <dbReference type="ARBA" id="ARBA00004429"/>
    </source>
</evidence>
<dbReference type="InterPro" id="IPR003661">
    <property type="entry name" value="HisK_dim/P_dom"/>
</dbReference>
<evidence type="ECO:0000259" key="15">
    <source>
        <dbReference type="PROSITE" id="PS50109"/>
    </source>
</evidence>